<evidence type="ECO:0000256" key="1">
    <source>
        <dbReference type="SAM" id="Phobius"/>
    </source>
</evidence>
<feature type="transmembrane region" description="Helical" evidence="1">
    <location>
        <begin position="17"/>
        <end position="42"/>
    </location>
</feature>
<dbReference type="Proteomes" id="UP000502894">
    <property type="component" value="Chromosome"/>
</dbReference>
<accession>A0A6F8T169</accession>
<dbReference type="KEGG" id="lant:TUM19329_02780"/>
<protein>
    <submittedName>
        <fullName evidence="2">Uncharacterized protein</fullName>
    </submittedName>
</protein>
<evidence type="ECO:0000313" key="3">
    <source>
        <dbReference type="Proteomes" id="UP000502894"/>
    </source>
</evidence>
<dbReference type="RefSeq" id="WP_173235833.1">
    <property type="nucleotide sequence ID" value="NZ_AP022839.1"/>
</dbReference>
<organism evidence="2 3">
    <name type="scientific">Legionella antarctica</name>
    <dbReference type="NCBI Taxonomy" id="2708020"/>
    <lineage>
        <taxon>Bacteria</taxon>
        <taxon>Pseudomonadati</taxon>
        <taxon>Pseudomonadota</taxon>
        <taxon>Gammaproteobacteria</taxon>
        <taxon>Legionellales</taxon>
        <taxon>Legionellaceae</taxon>
        <taxon>Legionella</taxon>
    </lineage>
</organism>
<keyword evidence="1" id="KW-1133">Transmembrane helix</keyword>
<dbReference type="EMBL" id="AP022839">
    <property type="protein sequence ID" value="BCA93917.1"/>
    <property type="molecule type" value="Genomic_DNA"/>
</dbReference>
<dbReference type="AlphaFoldDB" id="A0A6F8T169"/>
<sequence length="341" mass="39655">MIICAWIYNYACTFLNLIWAIISSPIFIAAILAPIFAIKTYLKQQRVSRIQRIYYEESLLDQLKHLDNAIDLTSKNLAYFENAINLILNDLKVGAVTIATITSLNEIAKKIEAPTLYQVSKREILIILFKKHGYIAQQWLFKYDNDFSSFNLHVREVISGLATELLANPSLQQTTITAYAQEIKDNYNLIMRHFTFAYLFNLIVSRVGVLDFKSQKTLINDIAKDCMISSTLIKIDKVFKILFGYFKITDKTFLSYLEDENGDRFKFNIDQQITITKVKQAPPPEDQLRIIKNDLRLAQLKIEVNNLQKHYSFIQIEMANLCSFDEKPQFYREAESFDTFK</sequence>
<evidence type="ECO:0000313" key="2">
    <source>
        <dbReference type="EMBL" id="BCA93917.1"/>
    </source>
</evidence>
<proteinExistence type="predicted"/>
<keyword evidence="1" id="KW-0472">Membrane</keyword>
<name>A0A6F8T169_9GAMM</name>
<gene>
    <name evidence="2" type="ORF">TUM19329_02780</name>
</gene>
<keyword evidence="3" id="KW-1185">Reference proteome</keyword>
<reference evidence="2" key="1">
    <citation type="journal article" date="2020" name="Microbiol. Resour. Announc.">
        <title>Complete Genome Sequence of Novel Psychrotolerant Legionella Strain TUM19329, Isolated from Antarctic Lake Sediment.</title>
        <authorList>
            <person name="Shimada S."/>
            <person name="Nakai R."/>
            <person name="Aoki K."/>
            <person name="Shimoeda N."/>
            <person name="Ohno G."/>
            <person name="Miyazaki Y."/>
            <person name="Kudoh S."/>
            <person name="Imura S."/>
            <person name="Watanabe K."/>
            <person name="Ishii Y."/>
            <person name="Tateda K."/>
        </authorList>
    </citation>
    <scope>NUCLEOTIDE SEQUENCE [LARGE SCALE GENOMIC DNA]</scope>
    <source>
        <strain evidence="2">TUM19329</strain>
    </source>
</reference>
<keyword evidence="1" id="KW-0812">Transmembrane</keyword>